<dbReference type="InterPro" id="IPR013655">
    <property type="entry name" value="PAS_fold_3"/>
</dbReference>
<feature type="compositionally biased region" description="Polar residues" evidence="1">
    <location>
        <begin position="751"/>
        <end position="778"/>
    </location>
</feature>
<feature type="compositionally biased region" description="Basic and acidic residues" evidence="1">
    <location>
        <begin position="282"/>
        <end position="291"/>
    </location>
</feature>
<sequence length="950" mass="104755">MEHTFLTIHNLHPDANILYASDSIFEILGYSPQDVINKSAFEFFHPDEIPYARSVHSRGVLLDKAAVLHYARLRSRDGRWVSSECCFSIVHDIIFACISIYRRDAKSERRALDAPQVRRLFSRSPRDPRYHMLQHLSPKFRLPPVEREPRAALILNRFTRTLTIMFATDAVASILGVPADQVQHKSFYECIRETCLDDALKCIESAKANDSIAYLRFWSRDPRRPEDFEEEESNVDEESTIDGVNGRNESEGPRHLRNGTTNSPYPDQNGSGSGLMAPNQQRRAESRRSSDSEGGGVKLDGAMDLDSNSNAHRGSAGPSIKVEPDVDMQDGITSNEISGESRTTSSNALGSSSRATRYQTPLTPQSPPPPEDNAPQARRSRSRPARQLAPSIELEAVVSCTSDGLVVILRRARPQIPSVEPPQIPSTFDHGVFAAPWAQQPVYPRYPHEAVHNFQAPYAPHHMPLRSGIQAAGGPPMDQLMQSIRDVAVFAWALVGINGNIASYGHGQPSGEAQPPDGLPIWDPEANVGRALDAPQVRRLFSRSPRDPRYHMLQHLSPKFRLPPVEREPRAALILNRFTRTLTIMFATDAVASILGVPADQVQHKSFYECIRETCLDDALKCIESAKANDSIAYLRFWSRDPRRPEDFEEEESNVDEESTIDGVNGRNESEGPRHLRNGTTNSPYPDQNGSGSGLMAPNQQRRAESRRSSDSEGGGVKLDGAMDLDSNSNAHRGSAGPSIKVEPDVDMQDGITSNEISGESRTTSSNALGSSSRATRYQTPLTPQSPPPPEDNAPQARRSRSRPARQLAPSIELEAVVSCTSDGLVVILRRARPQIPSVEPPQIPSTFDHGVFAAPWAQQPVYPRYPHEAVHNFQAPYAPHHMPLRSGIQAAGGPPMDQLMQSIRDVAVFAWALVGINGNIASYGHGQPSGEAQPPDGLPIWDPEAFLLV</sequence>
<evidence type="ECO:0000256" key="1">
    <source>
        <dbReference type="SAM" id="MobiDB-lite"/>
    </source>
</evidence>
<evidence type="ECO:0000259" key="2">
    <source>
        <dbReference type="PROSITE" id="PS50112"/>
    </source>
</evidence>
<proteinExistence type="predicted"/>
<dbReference type="PROSITE" id="PS50112">
    <property type="entry name" value="PAS"/>
    <property type="match status" value="1"/>
</dbReference>
<feature type="region of interest" description="Disordered" evidence="1">
    <location>
        <begin position="225"/>
        <end position="388"/>
    </location>
</feature>
<dbReference type="Gene3D" id="3.30.450.20">
    <property type="entry name" value="PAS domain"/>
    <property type="match status" value="1"/>
</dbReference>
<protein>
    <recommendedName>
        <fullName evidence="2">PAS domain-containing protein</fullName>
    </recommendedName>
</protein>
<feature type="compositionally biased region" description="Acidic residues" evidence="1">
    <location>
        <begin position="227"/>
        <end position="240"/>
    </location>
</feature>
<dbReference type="AlphaFoldDB" id="N1RL15"/>
<feature type="compositionally biased region" description="Polar residues" evidence="1">
    <location>
        <begin position="678"/>
        <end position="690"/>
    </location>
</feature>
<dbReference type="Pfam" id="PF08447">
    <property type="entry name" value="PAS_3"/>
    <property type="match status" value="1"/>
</dbReference>
<reference evidence="4" key="2">
    <citation type="journal article" date="2014" name="PLoS ONE">
        <title>Genome and Transcriptome Analysis of the Fungal Pathogen Fusarium oxysporum f. sp. cubense Causing Banana Vascular Wilt Disease.</title>
        <authorList>
            <person name="Guo L."/>
            <person name="Han L."/>
            <person name="Yang L."/>
            <person name="Zeng H."/>
            <person name="Fan D."/>
            <person name="Zhu Y."/>
            <person name="Feng Y."/>
            <person name="Wang G."/>
            <person name="Peng C."/>
            <person name="Jiang X."/>
            <person name="Zhou D."/>
            <person name="Ni P."/>
            <person name="Liang C."/>
            <person name="Liu L."/>
            <person name="Wang J."/>
            <person name="Mao C."/>
            <person name="Fang X."/>
            <person name="Peng M."/>
            <person name="Huang J."/>
        </authorList>
    </citation>
    <scope>NUCLEOTIDE SEQUENCE [LARGE SCALE GENOMIC DNA]</scope>
    <source>
        <strain evidence="4">race 4</strain>
    </source>
</reference>
<dbReference type="Proteomes" id="UP000016929">
    <property type="component" value="Unassembled WGS sequence"/>
</dbReference>
<feature type="compositionally biased region" description="Basic and acidic residues" evidence="1">
    <location>
        <begin position="702"/>
        <end position="711"/>
    </location>
</feature>
<feature type="compositionally biased region" description="Acidic residues" evidence="1">
    <location>
        <begin position="647"/>
        <end position="660"/>
    </location>
</feature>
<dbReference type="OrthoDB" id="411251at2759"/>
<evidence type="ECO:0000313" key="3">
    <source>
        <dbReference type="EMBL" id="EMT66424.1"/>
    </source>
</evidence>
<name>N1RL15_FUSC4</name>
<dbReference type="InterPro" id="IPR035965">
    <property type="entry name" value="PAS-like_dom_sf"/>
</dbReference>
<dbReference type="HOGENOM" id="CLU_309942_0_0_1"/>
<feature type="compositionally biased region" description="Polar residues" evidence="1">
    <location>
        <begin position="258"/>
        <end position="270"/>
    </location>
</feature>
<keyword evidence="4" id="KW-1185">Reference proteome</keyword>
<dbReference type="InterPro" id="IPR000014">
    <property type="entry name" value="PAS"/>
</dbReference>
<feature type="region of interest" description="Disordered" evidence="1">
    <location>
        <begin position="645"/>
        <end position="808"/>
    </location>
</feature>
<dbReference type="SUPFAM" id="SSF55785">
    <property type="entry name" value="PYP-like sensor domain (PAS domain)"/>
    <property type="match status" value="1"/>
</dbReference>
<gene>
    <name evidence="3" type="ORF">FOC4_g10006829</name>
</gene>
<dbReference type="EMBL" id="KB726988">
    <property type="protein sequence ID" value="EMT66424.1"/>
    <property type="molecule type" value="Genomic_DNA"/>
</dbReference>
<reference evidence="4" key="1">
    <citation type="submission" date="2012-09" db="EMBL/GenBank/DDBJ databases">
        <title>Genome sequencing and comparative transcriptomics of race 1 and race 4 of banana pathogen: Fusarium oxysporum f. sp. cubense.</title>
        <authorList>
            <person name="Fang X."/>
            <person name="Huang J."/>
        </authorList>
    </citation>
    <scope>NUCLEOTIDE SEQUENCE [LARGE SCALE GENOMIC DNA]</scope>
    <source>
        <strain evidence="4">race 4</strain>
    </source>
</reference>
<accession>N1RL15</accession>
<feature type="compositionally biased region" description="Polar residues" evidence="1">
    <location>
        <begin position="331"/>
        <end position="358"/>
    </location>
</feature>
<dbReference type="SMART" id="SM00091">
    <property type="entry name" value="PAS"/>
    <property type="match status" value="3"/>
</dbReference>
<feature type="domain" description="PAS" evidence="2">
    <location>
        <begin position="1"/>
        <end position="48"/>
    </location>
</feature>
<evidence type="ECO:0000313" key="4">
    <source>
        <dbReference type="Proteomes" id="UP000016929"/>
    </source>
</evidence>
<dbReference type="CDD" id="cd00130">
    <property type="entry name" value="PAS"/>
    <property type="match status" value="1"/>
</dbReference>
<dbReference type="NCBIfam" id="TIGR00229">
    <property type="entry name" value="sensory_box"/>
    <property type="match status" value="1"/>
</dbReference>
<organism evidence="3 4">
    <name type="scientific">Fusarium oxysporum f. sp. cubense (strain race 4)</name>
    <name type="common">Panama disease fungus</name>
    <dbReference type="NCBI Taxonomy" id="2502994"/>
    <lineage>
        <taxon>Eukaryota</taxon>
        <taxon>Fungi</taxon>
        <taxon>Dikarya</taxon>
        <taxon>Ascomycota</taxon>
        <taxon>Pezizomycotina</taxon>
        <taxon>Sordariomycetes</taxon>
        <taxon>Hypocreomycetidae</taxon>
        <taxon>Hypocreales</taxon>
        <taxon>Nectriaceae</taxon>
        <taxon>Fusarium</taxon>
        <taxon>Fusarium oxysporum species complex</taxon>
    </lineage>
</organism>
<dbReference type="STRING" id="1229665.N1RL15"/>